<evidence type="ECO:0000256" key="12">
    <source>
        <dbReference type="SAM" id="Phobius"/>
    </source>
</evidence>
<keyword evidence="8" id="KW-0418">Kinase</keyword>
<evidence type="ECO:0000256" key="8">
    <source>
        <dbReference type="ARBA" id="ARBA00022777"/>
    </source>
</evidence>
<evidence type="ECO:0000256" key="7">
    <source>
        <dbReference type="ARBA" id="ARBA00022692"/>
    </source>
</evidence>
<dbReference type="Gene3D" id="3.30.1360.60">
    <property type="entry name" value="Glucose permease domain IIB"/>
    <property type="match status" value="1"/>
</dbReference>
<organism evidence="15 16">
    <name type="scientific">Faecalicatena contorta</name>
    <dbReference type="NCBI Taxonomy" id="39482"/>
    <lineage>
        <taxon>Bacteria</taxon>
        <taxon>Bacillati</taxon>
        <taxon>Bacillota</taxon>
        <taxon>Clostridia</taxon>
        <taxon>Lachnospirales</taxon>
        <taxon>Lachnospiraceae</taxon>
        <taxon>Faecalicatena</taxon>
    </lineage>
</organism>
<dbReference type="SUPFAM" id="SSF55604">
    <property type="entry name" value="Glucose permease domain IIB"/>
    <property type="match status" value="1"/>
</dbReference>
<feature type="active site" description="Phosphocysteine intermediate; for EIIB activity" evidence="11">
    <location>
        <position position="26"/>
    </location>
</feature>
<sequence>MKYEKMIEEIVEKIGGRDNISSVYHCATRLRLQLKNEAAADDEAVKAIDGVLSIVKSGGQYQIVIGQHVGDVYKEMLAMLGMDGEKTEVRDAKEFKEEMKKKKVTNQFIDLISGVFTPILGMLTATGVIKGLLALLTATGLLSTASGTYQILNIVGDCFFNFLPVFLGYTAMKKFGGTPFIGMAIGAALVYPSLTTIMAGEPLYTLFAGTIFESPVYVTFLGIPVILMNYASSVIPAIVTCYFAAKVEKFFAKRMSDLFKTFAVPALTLIISIVLAFLIIGPVASFASSLLGAAFTALFDLNATISGFLYGALIQVCVMFGVHWGFVAISVNNLATMGFDPITIAGLSSAFAQAGVVLMIMLKTRNKKLKSVCGPAILSAMVGITEPAIYGVTLQFKKPFILACLASGIGGAIIGFGGVKQYFYGTNGIFGWLQVINPETGFDSSVVAAIIACIVSFAAAIILMAVFGKNTVPQDQK</sequence>
<evidence type="ECO:0000259" key="13">
    <source>
        <dbReference type="PROSITE" id="PS51098"/>
    </source>
</evidence>
<dbReference type="RefSeq" id="WP_050640006.1">
    <property type="nucleotide sequence ID" value="NZ_CABKUE010000007.1"/>
</dbReference>
<keyword evidence="5" id="KW-0808">Transferase</keyword>
<evidence type="ECO:0000256" key="11">
    <source>
        <dbReference type="PROSITE-ProRule" id="PRU00421"/>
    </source>
</evidence>
<dbReference type="InterPro" id="IPR050558">
    <property type="entry name" value="PTS_Sugar-Specific_Components"/>
</dbReference>
<feature type="domain" description="PTS EIIB type-1" evidence="13">
    <location>
        <begin position="4"/>
        <end position="86"/>
    </location>
</feature>
<accession>A0A174MP28</accession>
<evidence type="ECO:0000256" key="9">
    <source>
        <dbReference type="ARBA" id="ARBA00022989"/>
    </source>
</evidence>
<evidence type="ECO:0000256" key="6">
    <source>
        <dbReference type="ARBA" id="ARBA00022683"/>
    </source>
</evidence>
<dbReference type="PANTHER" id="PTHR30175:SF1">
    <property type="entry name" value="PTS SYSTEM ARBUTIN-, CELLOBIOSE-, AND SALICIN-SPECIFIC EIIBC COMPONENT-RELATED"/>
    <property type="match status" value="1"/>
</dbReference>
<feature type="transmembrane region" description="Helical" evidence="12">
    <location>
        <begin position="342"/>
        <end position="362"/>
    </location>
</feature>
<evidence type="ECO:0000256" key="10">
    <source>
        <dbReference type="ARBA" id="ARBA00023136"/>
    </source>
</evidence>
<comment type="subcellular location">
    <subcellularLocation>
        <location evidence="1">Cell membrane</location>
        <topology evidence="1">Multi-pass membrane protein</topology>
    </subcellularLocation>
</comment>
<evidence type="ECO:0000256" key="4">
    <source>
        <dbReference type="ARBA" id="ARBA00022597"/>
    </source>
</evidence>
<keyword evidence="2" id="KW-0813">Transport</keyword>
<dbReference type="EMBL" id="CYZU01000091">
    <property type="protein sequence ID" value="CUP36871.1"/>
    <property type="molecule type" value="Genomic_DNA"/>
</dbReference>
<feature type="transmembrane region" description="Helical" evidence="12">
    <location>
        <begin position="257"/>
        <end position="277"/>
    </location>
</feature>
<dbReference type="GO" id="GO:0008982">
    <property type="term" value="F:protein-N(PI)-phosphohistidine-sugar phosphotransferase activity"/>
    <property type="evidence" value="ECO:0007669"/>
    <property type="project" value="InterPro"/>
</dbReference>
<feature type="transmembrane region" description="Helical" evidence="12">
    <location>
        <begin position="308"/>
        <end position="330"/>
    </location>
</feature>
<dbReference type="GO" id="GO:0005886">
    <property type="term" value="C:plasma membrane"/>
    <property type="evidence" value="ECO:0007669"/>
    <property type="project" value="UniProtKB-SubCell"/>
</dbReference>
<dbReference type="PROSITE" id="PS51103">
    <property type="entry name" value="PTS_EIIC_TYPE_1"/>
    <property type="match status" value="1"/>
</dbReference>
<reference evidence="15 16" key="1">
    <citation type="submission" date="2015-09" db="EMBL/GenBank/DDBJ databases">
        <authorList>
            <consortium name="Pathogen Informatics"/>
        </authorList>
    </citation>
    <scope>NUCLEOTIDE SEQUENCE [LARGE SCALE GENOMIC DNA]</scope>
    <source>
        <strain evidence="15 16">2789STDY5834876</strain>
    </source>
</reference>
<feature type="domain" description="PTS EIIC type-1" evidence="14">
    <location>
        <begin position="110"/>
        <end position="477"/>
    </location>
</feature>
<keyword evidence="4" id="KW-0762">Sugar transport</keyword>
<dbReference type="Pfam" id="PF00367">
    <property type="entry name" value="PTS_EIIB"/>
    <property type="match status" value="1"/>
</dbReference>
<feature type="transmembrane region" description="Helical" evidence="12">
    <location>
        <begin position="400"/>
        <end position="424"/>
    </location>
</feature>
<feature type="transmembrane region" description="Helical" evidence="12">
    <location>
        <begin position="108"/>
        <end position="129"/>
    </location>
</feature>
<evidence type="ECO:0000256" key="2">
    <source>
        <dbReference type="ARBA" id="ARBA00022448"/>
    </source>
</evidence>
<name>A0A174MP28_9FIRM</name>
<gene>
    <name evidence="15" type="primary">bglF_6</name>
    <name evidence="15" type="ORF">ERS852491_04977</name>
</gene>
<dbReference type="GO" id="GO:0090589">
    <property type="term" value="F:protein-phosphocysteine-trehalose phosphotransferase system transporter activity"/>
    <property type="evidence" value="ECO:0007669"/>
    <property type="project" value="TreeGrafter"/>
</dbReference>
<dbReference type="InterPro" id="IPR018113">
    <property type="entry name" value="PTrfase_EIIB_Cys"/>
</dbReference>
<dbReference type="InterPro" id="IPR036878">
    <property type="entry name" value="Glu_permease_IIB"/>
</dbReference>
<dbReference type="GO" id="GO:0016301">
    <property type="term" value="F:kinase activity"/>
    <property type="evidence" value="ECO:0007669"/>
    <property type="project" value="UniProtKB-KW"/>
</dbReference>
<keyword evidence="10 12" id="KW-0472">Membrane</keyword>
<dbReference type="PANTHER" id="PTHR30175">
    <property type="entry name" value="PHOSPHOTRANSFERASE SYSTEM TRANSPORT PROTEIN"/>
    <property type="match status" value="1"/>
</dbReference>
<keyword evidence="6" id="KW-0598">Phosphotransferase system</keyword>
<dbReference type="FunFam" id="3.30.1360.60:FF:000001">
    <property type="entry name" value="PTS system glucose-specific IIBC component PtsG"/>
    <property type="match status" value="1"/>
</dbReference>
<keyword evidence="3" id="KW-1003">Cell membrane</keyword>
<dbReference type="Pfam" id="PF02378">
    <property type="entry name" value="PTS_EIIC"/>
    <property type="match status" value="1"/>
</dbReference>
<evidence type="ECO:0000313" key="15">
    <source>
        <dbReference type="EMBL" id="CUP36871.1"/>
    </source>
</evidence>
<evidence type="ECO:0000256" key="3">
    <source>
        <dbReference type="ARBA" id="ARBA00022475"/>
    </source>
</evidence>
<dbReference type="InterPro" id="IPR001996">
    <property type="entry name" value="PTS_IIB_1"/>
</dbReference>
<dbReference type="InterPro" id="IPR003352">
    <property type="entry name" value="PTS_EIIC"/>
</dbReference>
<dbReference type="InterPro" id="IPR013013">
    <property type="entry name" value="PTS_EIIC_1"/>
</dbReference>
<keyword evidence="9 12" id="KW-1133">Transmembrane helix</keyword>
<dbReference type="AlphaFoldDB" id="A0A174MP28"/>
<dbReference type="STRING" id="39482.ERS852491_04977"/>
<dbReference type="CDD" id="cd00212">
    <property type="entry name" value="PTS_IIB_glc"/>
    <property type="match status" value="1"/>
</dbReference>
<evidence type="ECO:0000313" key="16">
    <source>
        <dbReference type="Proteomes" id="UP000095544"/>
    </source>
</evidence>
<dbReference type="GO" id="GO:0015771">
    <property type="term" value="P:trehalose transport"/>
    <property type="evidence" value="ECO:0007669"/>
    <property type="project" value="TreeGrafter"/>
</dbReference>
<evidence type="ECO:0000256" key="1">
    <source>
        <dbReference type="ARBA" id="ARBA00004651"/>
    </source>
</evidence>
<protein>
    <submittedName>
        <fullName evidence="15">EIIBCA-Bgl</fullName>
    </submittedName>
</protein>
<dbReference type="PROSITE" id="PS01035">
    <property type="entry name" value="PTS_EIIB_TYPE_1_CYS"/>
    <property type="match status" value="1"/>
</dbReference>
<feature type="transmembrane region" description="Helical" evidence="12">
    <location>
        <begin position="220"/>
        <end position="245"/>
    </location>
</feature>
<evidence type="ECO:0000256" key="5">
    <source>
        <dbReference type="ARBA" id="ARBA00022679"/>
    </source>
</evidence>
<dbReference type="Proteomes" id="UP000095544">
    <property type="component" value="Unassembled WGS sequence"/>
</dbReference>
<dbReference type="PROSITE" id="PS51098">
    <property type="entry name" value="PTS_EIIB_TYPE_1"/>
    <property type="match status" value="1"/>
</dbReference>
<dbReference type="GO" id="GO:0009401">
    <property type="term" value="P:phosphoenolpyruvate-dependent sugar phosphotransferase system"/>
    <property type="evidence" value="ECO:0007669"/>
    <property type="project" value="UniProtKB-KW"/>
</dbReference>
<keyword evidence="7 12" id="KW-0812">Transmembrane</keyword>
<feature type="transmembrane region" description="Helical" evidence="12">
    <location>
        <begin position="444"/>
        <end position="467"/>
    </location>
</feature>
<feature type="transmembrane region" description="Helical" evidence="12">
    <location>
        <begin position="149"/>
        <end position="168"/>
    </location>
</feature>
<proteinExistence type="predicted"/>
<feature type="transmembrane region" description="Helical" evidence="12">
    <location>
        <begin position="180"/>
        <end position="200"/>
    </location>
</feature>
<evidence type="ECO:0000259" key="14">
    <source>
        <dbReference type="PROSITE" id="PS51103"/>
    </source>
</evidence>
<dbReference type="OrthoDB" id="92465at2"/>